<organism evidence="3 4">
    <name type="scientific">Dreissena polymorpha</name>
    <name type="common">Zebra mussel</name>
    <name type="synonym">Mytilus polymorpha</name>
    <dbReference type="NCBI Taxonomy" id="45954"/>
    <lineage>
        <taxon>Eukaryota</taxon>
        <taxon>Metazoa</taxon>
        <taxon>Spiralia</taxon>
        <taxon>Lophotrochozoa</taxon>
        <taxon>Mollusca</taxon>
        <taxon>Bivalvia</taxon>
        <taxon>Autobranchia</taxon>
        <taxon>Heteroconchia</taxon>
        <taxon>Euheterodonta</taxon>
        <taxon>Imparidentia</taxon>
        <taxon>Neoheterodontei</taxon>
        <taxon>Myida</taxon>
        <taxon>Dreissenoidea</taxon>
        <taxon>Dreissenidae</taxon>
        <taxon>Dreissena</taxon>
    </lineage>
</organism>
<protein>
    <recommendedName>
        <fullName evidence="2">B box-type domain-containing protein</fullName>
    </recommendedName>
</protein>
<evidence type="ECO:0000259" key="2">
    <source>
        <dbReference type="PROSITE" id="PS50119"/>
    </source>
</evidence>
<evidence type="ECO:0000313" key="4">
    <source>
        <dbReference type="Proteomes" id="UP000828390"/>
    </source>
</evidence>
<sequence>MEDLLLKCSVHKDETLKMFCQDHIQLCCSDCVLLNHRQCTNVSLISESVKKLSLDMKQLSINLQTIIHQLNMF</sequence>
<keyword evidence="4" id="KW-1185">Reference proteome</keyword>
<name>A0A9D4DFI6_DREPO</name>
<accession>A0A9D4DFI6</accession>
<dbReference type="Pfam" id="PF00643">
    <property type="entry name" value="zf-B_box"/>
    <property type="match status" value="1"/>
</dbReference>
<keyword evidence="1" id="KW-0479">Metal-binding</keyword>
<reference evidence="3" key="1">
    <citation type="journal article" date="2019" name="bioRxiv">
        <title>The Genome of the Zebra Mussel, Dreissena polymorpha: A Resource for Invasive Species Research.</title>
        <authorList>
            <person name="McCartney M.A."/>
            <person name="Auch B."/>
            <person name="Kono T."/>
            <person name="Mallez S."/>
            <person name="Zhang Y."/>
            <person name="Obille A."/>
            <person name="Becker A."/>
            <person name="Abrahante J.E."/>
            <person name="Garbe J."/>
            <person name="Badalamenti J.P."/>
            <person name="Herman A."/>
            <person name="Mangelson H."/>
            <person name="Liachko I."/>
            <person name="Sullivan S."/>
            <person name="Sone E.D."/>
            <person name="Koren S."/>
            <person name="Silverstein K.A.T."/>
            <person name="Beckman K.B."/>
            <person name="Gohl D.M."/>
        </authorList>
    </citation>
    <scope>NUCLEOTIDE SEQUENCE</scope>
    <source>
        <strain evidence="3">Duluth1</strain>
        <tissue evidence="3">Whole animal</tissue>
    </source>
</reference>
<dbReference type="PROSITE" id="PS50119">
    <property type="entry name" value="ZF_BBOX"/>
    <property type="match status" value="1"/>
</dbReference>
<dbReference type="Proteomes" id="UP000828390">
    <property type="component" value="Unassembled WGS sequence"/>
</dbReference>
<comment type="caution">
    <text evidence="3">The sequence shown here is derived from an EMBL/GenBank/DDBJ whole genome shotgun (WGS) entry which is preliminary data.</text>
</comment>
<keyword evidence="1" id="KW-0862">Zinc</keyword>
<dbReference type="Gene3D" id="3.30.160.60">
    <property type="entry name" value="Classic Zinc Finger"/>
    <property type="match status" value="1"/>
</dbReference>
<evidence type="ECO:0000313" key="3">
    <source>
        <dbReference type="EMBL" id="KAH3748364.1"/>
    </source>
</evidence>
<gene>
    <name evidence="3" type="ORF">DPMN_182808</name>
</gene>
<dbReference type="AlphaFoldDB" id="A0A9D4DFI6"/>
<evidence type="ECO:0000256" key="1">
    <source>
        <dbReference type="PROSITE-ProRule" id="PRU00024"/>
    </source>
</evidence>
<keyword evidence="1" id="KW-0863">Zinc-finger</keyword>
<feature type="domain" description="B box-type" evidence="2">
    <location>
        <begin position="3"/>
        <end position="47"/>
    </location>
</feature>
<dbReference type="EMBL" id="JAIWYP010000010">
    <property type="protein sequence ID" value="KAH3748364.1"/>
    <property type="molecule type" value="Genomic_DNA"/>
</dbReference>
<dbReference type="SUPFAM" id="SSF57845">
    <property type="entry name" value="B-box zinc-binding domain"/>
    <property type="match status" value="1"/>
</dbReference>
<dbReference type="InterPro" id="IPR000315">
    <property type="entry name" value="Znf_B-box"/>
</dbReference>
<dbReference type="GO" id="GO:0008270">
    <property type="term" value="F:zinc ion binding"/>
    <property type="evidence" value="ECO:0007669"/>
    <property type="project" value="UniProtKB-KW"/>
</dbReference>
<proteinExistence type="predicted"/>
<reference evidence="3" key="2">
    <citation type="submission" date="2020-11" db="EMBL/GenBank/DDBJ databases">
        <authorList>
            <person name="McCartney M.A."/>
            <person name="Auch B."/>
            <person name="Kono T."/>
            <person name="Mallez S."/>
            <person name="Becker A."/>
            <person name="Gohl D.M."/>
            <person name="Silverstein K.A.T."/>
            <person name="Koren S."/>
            <person name="Bechman K.B."/>
            <person name="Herman A."/>
            <person name="Abrahante J.E."/>
            <person name="Garbe J."/>
        </authorList>
    </citation>
    <scope>NUCLEOTIDE SEQUENCE</scope>
    <source>
        <strain evidence="3">Duluth1</strain>
        <tissue evidence="3">Whole animal</tissue>
    </source>
</reference>